<dbReference type="PANTHER" id="PTHR36928">
    <property type="entry name" value="PHOSPHATASE YCDX-RELATED"/>
    <property type="match status" value="1"/>
</dbReference>
<dbReference type="SUPFAM" id="SSF81301">
    <property type="entry name" value="Nucleotidyltransferase"/>
    <property type="match status" value="1"/>
</dbReference>
<dbReference type="Gene3D" id="1.10.150.20">
    <property type="entry name" value="5' to 3' exonuclease, C-terminal subdomain"/>
    <property type="match status" value="1"/>
</dbReference>
<keyword evidence="13" id="KW-0239">DNA-directed DNA polymerase</keyword>
<keyword evidence="25" id="KW-0378">Hydrolase</keyword>
<comment type="caution">
    <text evidence="25">The sequence shown here is derived from an EMBL/GenBank/DDBJ whole genome shotgun (WGS) entry which is preliminary data.</text>
</comment>
<dbReference type="EC" id="2.7.7.7" evidence="3"/>
<evidence type="ECO:0000256" key="16">
    <source>
        <dbReference type="ARBA" id="ARBA00035717"/>
    </source>
</evidence>
<evidence type="ECO:0000256" key="10">
    <source>
        <dbReference type="ARBA" id="ARBA00022705"/>
    </source>
</evidence>
<dbReference type="InterPro" id="IPR047967">
    <property type="entry name" value="PolX_PHP"/>
</dbReference>
<dbReference type="Gene3D" id="3.30.210.10">
    <property type="entry name" value="DNA polymerase, thumb domain"/>
    <property type="match status" value="1"/>
</dbReference>
<dbReference type="InterPro" id="IPR004013">
    <property type="entry name" value="PHP_dom"/>
</dbReference>
<dbReference type="CDD" id="cd00141">
    <property type="entry name" value="NT_POLXc"/>
    <property type="match status" value="1"/>
</dbReference>
<proteinExistence type="predicted"/>
<name>A0A2M8QGW0_9CHLR</name>
<dbReference type="InterPro" id="IPR027421">
    <property type="entry name" value="DNA_pol_lamdba_lyase_dom_sf"/>
</dbReference>
<keyword evidence="9" id="KW-0548">Nucleotidyltransferase</keyword>
<dbReference type="Gene3D" id="1.10.150.110">
    <property type="entry name" value="DNA polymerase beta, N-terminal domain-like"/>
    <property type="match status" value="1"/>
</dbReference>
<dbReference type="GO" id="GO:0006281">
    <property type="term" value="P:DNA repair"/>
    <property type="evidence" value="ECO:0007669"/>
    <property type="project" value="UniProtKB-KW"/>
</dbReference>
<dbReference type="SMART" id="SM00481">
    <property type="entry name" value="POLIIIAc"/>
    <property type="match status" value="1"/>
</dbReference>
<dbReference type="InterPro" id="IPR050243">
    <property type="entry name" value="PHP_phosphatase"/>
</dbReference>
<evidence type="ECO:0000256" key="11">
    <source>
        <dbReference type="ARBA" id="ARBA00022763"/>
    </source>
</evidence>
<reference evidence="25 26" key="1">
    <citation type="submission" date="2017-11" db="EMBL/GenBank/DDBJ databases">
        <title>Evolution of Phototrophy in the Chloroflexi Phylum Driven by Horizontal Gene Transfer.</title>
        <authorList>
            <person name="Ward L.M."/>
            <person name="Hemp J."/>
            <person name="Shih P.M."/>
            <person name="Mcglynn S.E."/>
            <person name="Fischer W."/>
        </authorList>
    </citation>
    <scope>NUCLEOTIDE SEQUENCE [LARGE SCALE GENOMIC DNA]</scope>
    <source>
        <strain evidence="25">JP3_7</strain>
    </source>
</reference>
<comment type="catalytic activity">
    <reaction evidence="19">
        <text>a 5'-end 2'-deoxyribose-2'-deoxyribonucleotide-DNA = (2E,4S)-4-hydroxypenten-2-al-5-phosphate + a 5'-end 5'-phospho-2'-deoxyribonucleoside-DNA + H(+)</text>
        <dbReference type="Rhea" id="RHEA:76255"/>
        <dbReference type="Rhea" id="RHEA-COMP:13180"/>
        <dbReference type="Rhea" id="RHEA-COMP:18657"/>
        <dbReference type="ChEBI" id="CHEBI:15378"/>
        <dbReference type="ChEBI" id="CHEBI:136412"/>
        <dbReference type="ChEBI" id="CHEBI:195194"/>
        <dbReference type="ChEBI" id="CHEBI:195195"/>
    </reaction>
</comment>
<dbReference type="GO" id="GO:0140078">
    <property type="term" value="F:class I DNA-(apurinic or apyrimidinic site) endonuclease activity"/>
    <property type="evidence" value="ECO:0007669"/>
    <property type="project" value="UniProtKB-EC"/>
</dbReference>
<dbReference type="NCBIfam" id="NF006375">
    <property type="entry name" value="PRK08609.1"/>
    <property type="match status" value="1"/>
</dbReference>
<dbReference type="Pfam" id="PF14520">
    <property type="entry name" value="HHH_5"/>
    <property type="match status" value="1"/>
</dbReference>
<evidence type="ECO:0000256" key="8">
    <source>
        <dbReference type="ARBA" id="ARBA00022679"/>
    </source>
</evidence>
<evidence type="ECO:0000259" key="22">
    <source>
        <dbReference type="SMART" id="SM00278"/>
    </source>
</evidence>
<feature type="domain" description="Helix-hairpin-helix DNA-binding motif class 1" evidence="22">
    <location>
        <begin position="128"/>
        <end position="147"/>
    </location>
</feature>
<dbReference type="InterPro" id="IPR037160">
    <property type="entry name" value="DNA_Pol_thumb_sf"/>
</dbReference>
<dbReference type="Proteomes" id="UP000230790">
    <property type="component" value="Unassembled WGS sequence"/>
</dbReference>
<keyword evidence="10" id="KW-0235">DNA replication</keyword>
<dbReference type="SMART" id="SM00278">
    <property type="entry name" value="HhH1"/>
    <property type="match status" value="3"/>
</dbReference>
<gene>
    <name evidence="25" type="ORF">CUN48_00005</name>
</gene>
<evidence type="ECO:0000256" key="12">
    <source>
        <dbReference type="ARBA" id="ARBA00022843"/>
    </source>
</evidence>
<dbReference type="InterPro" id="IPR002008">
    <property type="entry name" value="DNA_pol_X_beta-like"/>
</dbReference>
<comment type="cofactor">
    <cofactor evidence="1">
        <name>Mg(2+)</name>
        <dbReference type="ChEBI" id="CHEBI:18420"/>
    </cofactor>
</comment>
<dbReference type="Pfam" id="PF14791">
    <property type="entry name" value="DNA_pol_B_thumb"/>
    <property type="match status" value="1"/>
</dbReference>
<evidence type="ECO:0000256" key="3">
    <source>
        <dbReference type="ARBA" id="ARBA00012417"/>
    </source>
</evidence>
<dbReference type="InterPro" id="IPR003583">
    <property type="entry name" value="Hlx-hairpin-Hlx_DNA-bd_motif"/>
</dbReference>
<evidence type="ECO:0000256" key="20">
    <source>
        <dbReference type="ARBA" id="ARBA00045548"/>
    </source>
</evidence>
<organism evidence="25 26">
    <name type="scientific">Candidatus Thermofonsia Clade 3 bacterium</name>
    <dbReference type="NCBI Taxonomy" id="2364212"/>
    <lineage>
        <taxon>Bacteria</taxon>
        <taxon>Bacillati</taxon>
        <taxon>Chloroflexota</taxon>
        <taxon>Candidatus Thermofontia</taxon>
        <taxon>Candidatus Thermofonsia Clade 3</taxon>
    </lineage>
</organism>
<evidence type="ECO:0000256" key="21">
    <source>
        <dbReference type="ARBA" id="ARBA00049244"/>
    </source>
</evidence>
<dbReference type="PANTHER" id="PTHR36928:SF1">
    <property type="entry name" value="PHOSPHATASE YCDX-RELATED"/>
    <property type="match status" value="1"/>
</dbReference>
<evidence type="ECO:0000259" key="23">
    <source>
        <dbReference type="SMART" id="SM00481"/>
    </source>
</evidence>
<evidence type="ECO:0000256" key="6">
    <source>
        <dbReference type="ARBA" id="ARBA00022481"/>
    </source>
</evidence>
<dbReference type="EC" id="4.2.99.18" evidence="4"/>
<dbReference type="GO" id="GO:0004527">
    <property type="term" value="F:exonuclease activity"/>
    <property type="evidence" value="ECO:0007669"/>
    <property type="project" value="UniProtKB-KW"/>
</dbReference>
<feature type="domain" description="DNA-directed DNA polymerase X" evidence="24">
    <location>
        <begin position="3"/>
        <end position="322"/>
    </location>
</feature>
<dbReference type="PIRSF" id="PIRSF005047">
    <property type="entry name" value="UCP005047_YshC"/>
    <property type="match status" value="1"/>
</dbReference>
<keyword evidence="11" id="KW-0227">DNA damage</keyword>
<dbReference type="InterPro" id="IPR043519">
    <property type="entry name" value="NT_sf"/>
</dbReference>
<evidence type="ECO:0000313" key="26">
    <source>
        <dbReference type="Proteomes" id="UP000230790"/>
    </source>
</evidence>
<dbReference type="SUPFAM" id="SSF158702">
    <property type="entry name" value="Sec63 N-terminal domain-like"/>
    <property type="match status" value="1"/>
</dbReference>
<feature type="domain" description="Helix-hairpin-helix DNA-binding motif class 1" evidence="22">
    <location>
        <begin position="53"/>
        <end position="72"/>
    </location>
</feature>
<dbReference type="GO" id="GO:0003677">
    <property type="term" value="F:DNA binding"/>
    <property type="evidence" value="ECO:0007669"/>
    <property type="project" value="InterPro"/>
</dbReference>
<dbReference type="InterPro" id="IPR003141">
    <property type="entry name" value="Pol/His_phosphatase_N"/>
</dbReference>
<dbReference type="InterPro" id="IPR029398">
    <property type="entry name" value="PolB_thumb"/>
</dbReference>
<dbReference type="InterPro" id="IPR016195">
    <property type="entry name" value="Pol/histidinol_Pase-like"/>
</dbReference>
<dbReference type="GO" id="GO:0005829">
    <property type="term" value="C:cytosol"/>
    <property type="evidence" value="ECO:0007669"/>
    <property type="project" value="TreeGrafter"/>
</dbReference>
<comment type="catalytic activity">
    <reaction evidence="21">
        <text>DNA(n) + a 2'-deoxyribonucleoside 5'-triphosphate = DNA(n+1) + diphosphate</text>
        <dbReference type="Rhea" id="RHEA:22508"/>
        <dbReference type="Rhea" id="RHEA-COMP:17339"/>
        <dbReference type="Rhea" id="RHEA-COMP:17340"/>
        <dbReference type="ChEBI" id="CHEBI:33019"/>
        <dbReference type="ChEBI" id="CHEBI:61560"/>
        <dbReference type="ChEBI" id="CHEBI:173112"/>
        <dbReference type="EC" id="2.7.7.7"/>
    </reaction>
</comment>
<feature type="domain" description="Helix-hairpin-helix DNA-binding motif class 1" evidence="22">
    <location>
        <begin position="93"/>
        <end position="112"/>
    </location>
</feature>
<comment type="subcellular location">
    <subcellularLocation>
        <location evidence="2">Cytoplasm</location>
    </subcellularLocation>
</comment>
<evidence type="ECO:0000256" key="19">
    <source>
        <dbReference type="ARBA" id="ARBA00044678"/>
    </source>
</evidence>
<dbReference type="AlphaFoldDB" id="A0A2M8QGW0"/>
<keyword evidence="6" id="KW-0488">Methylation</keyword>
<evidence type="ECO:0000256" key="7">
    <source>
        <dbReference type="ARBA" id="ARBA00022634"/>
    </source>
</evidence>
<dbReference type="NCBIfam" id="NF005928">
    <property type="entry name" value="PRK07945.1"/>
    <property type="match status" value="1"/>
</dbReference>
<evidence type="ECO:0000256" key="1">
    <source>
        <dbReference type="ARBA" id="ARBA00001946"/>
    </source>
</evidence>
<keyword evidence="12" id="KW-0832">Ubl conjugation</keyword>
<dbReference type="Pfam" id="PF14716">
    <property type="entry name" value="HHH_8"/>
    <property type="match status" value="1"/>
</dbReference>
<dbReference type="PRINTS" id="PR00870">
    <property type="entry name" value="DNAPOLXBETA"/>
</dbReference>
<evidence type="ECO:0000256" key="18">
    <source>
        <dbReference type="ARBA" id="ARBA00044632"/>
    </source>
</evidence>
<keyword evidence="25" id="KW-0269">Exonuclease</keyword>
<keyword evidence="14" id="KW-0915">Sodium</keyword>
<evidence type="ECO:0000256" key="9">
    <source>
        <dbReference type="ARBA" id="ARBA00022695"/>
    </source>
</evidence>
<dbReference type="Gene3D" id="3.30.460.10">
    <property type="entry name" value="Beta Polymerase, domain 2"/>
    <property type="match status" value="1"/>
</dbReference>
<dbReference type="CDD" id="cd07436">
    <property type="entry name" value="PHP_PolX"/>
    <property type="match status" value="1"/>
</dbReference>
<evidence type="ECO:0000259" key="24">
    <source>
        <dbReference type="SMART" id="SM00483"/>
    </source>
</evidence>
<evidence type="ECO:0000313" key="25">
    <source>
        <dbReference type="EMBL" id="PJF49037.1"/>
    </source>
</evidence>
<evidence type="ECO:0000256" key="4">
    <source>
        <dbReference type="ARBA" id="ARBA00012720"/>
    </source>
</evidence>
<dbReference type="GO" id="GO:0042578">
    <property type="term" value="F:phosphoric ester hydrolase activity"/>
    <property type="evidence" value="ECO:0007669"/>
    <property type="project" value="TreeGrafter"/>
</dbReference>
<evidence type="ECO:0000256" key="13">
    <source>
        <dbReference type="ARBA" id="ARBA00022932"/>
    </source>
</evidence>
<comment type="catalytic activity">
    <reaction evidence="18">
        <text>2'-deoxyribonucleotide-(2'-deoxyribose 5'-phosphate)-2'-deoxyribonucleotide-DNA = a 3'-end 2'-deoxyribonucleotide-(2,3-dehydro-2,3-deoxyribose 5'-phosphate)-DNA + a 5'-end 5'-phospho-2'-deoxyribonucleoside-DNA + H(+)</text>
        <dbReference type="Rhea" id="RHEA:66592"/>
        <dbReference type="Rhea" id="RHEA-COMP:13180"/>
        <dbReference type="Rhea" id="RHEA-COMP:16897"/>
        <dbReference type="Rhea" id="RHEA-COMP:17067"/>
        <dbReference type="ChEBI" id="CHEBI:15378"/>
        <dbReference type="ChEBI" id="CHEBI:136412"/>
        <dbReference type="ChEBI" id="CHEBI:157695"/>
        <dbReference type="ChEBI" id="CHEBI:167181"/>
        <dbReference type="EC" id="4.2.99.18"/>
    </reaction>
</comment>
<evidence type="ECO:0000256" key="14">
    <source>
        <dbReference type="ARBA" id="ARBA00023053"/>
    </source>
</evidence>
<sequence length="590" mass="64636">MPLSNQQVAAIFNDIADRLDIQGEIVFKVRAYRTAAENILHAPRSVAELWQAGALDQIPGVGKEIAAKIDELMRTGRLEFYERLRDEVPDGVAAMLRVPNVGPKRVKEFWEKLGITSVDDLEAAARAGKLRDLPRMGEKAEQKILAGIESLKRRATGRMRLGDVLPIARRIVAALREAPGVQKAEYAGSLRRGKETIGDLDILVAAADPAPAMQVFLAQPGIAEVLAAGETKSSVRLENGLQVDVRVVAPRVWGTALQYFTGSQLHNIKVRELAQKKGLTLNEYAVSKLGGKDSAESGETFADEPALYARLGMAYIPPELREDRGEVEKALELGPGRVVMPDLIDLRDLKGDLQMHTTWSDGAGDVMSMARAAIALGYEYILITDHTAGLGVVNGLTPERIAQQRKEIDRVNAQLKKEGIKFRVLQGVEVEVKSDGSLDLPDDVLAQLDLVQASVHTALTQPREKITARAIKALQNPHVNVLGHPSGRLLNEREGADYDWEALFRAALEYNVALEINADPSRLDLNDVLARRAVELGCKLSISTDAHSPDGLRNMILGVTVARRAWVIPSSVINTWPLTKLLKWADKSRV</sequence>
<dbReference type="EMBL" id="PGTN01000001">
    <property type="protein sequence ID" value="PJF49037.1"/>
    <property type="molecule type" value="Genomic_DNA"/>
</dbReference>
<evidence type="ECO:0000256" key="5">
    <source>
        <dbReference type="ARBA" id="ARBA00020020"/>
    </source>
</evidence>
<feature type="domain" description="Polymerase/histidinol phosphatase N-terminal" evidence="23">
    <location>
        <begin position="351"/>
        <end position="434"/>
    </location>
</feature>
<dbReference type="Gene3D" id="3.20.20.140">
    <property type="entry name" value="Metal-dependent hydrolases"/>
    <property type="match status" value="1"/>
</dbReference>
<dbReference type="InterPro" id="IPR002054">
    <property type="entry name" value="DNA-dir_DNA_pol_X"/>
</dbReference>
<keyword evidence="25" id="KW-0540">Nuclease</keyword>
<keyword evidence="8" id="KW-0808">Transferase</keyword>
<accession>A0A2M8QGW0</accession>
<keyword evidence="15" id="KW-0234">DNA repair</keyword>
<dbReference type="SUPFAM" id="SSF47802">
    <property type="entry name" value="DNA polymerase beta, N-terminal domain-like"/>
    <property type="match status" value="1"/>
</dbReference>
<dbReference type="InterPro" id="IPR022311">
    <property type="entry name" value="PolX-like"/>
</dbReference>
<evidence type="ECO:0000256" key="15">
    <source>
        <dbReference type="ARBA" id="ARBA00023204"/>
    </source>
</evidence>
<comment type="function">
    <text evidence="20">Repair polymerase that plays a key role in base-excision repair. During this process, the damaged base is excised by specific DNA glycosylases, the DNA backbone is nicked at the abasic site by an apurinic/apyrimidic (AP) endonuclease, and POLB removes 5'-deoxyribose-phosphate from the preincised AP site acting as a 5'-deoxyribose-phosphate lyase (5'-dRP lyase); through its DNA polymerase activity, it adds one nucleotide to the 3' end of the arising single-nucleotide gap. Conducts 'gap-filling' DNA synthesis in a stepwise distributive fashion rather than in a processive fashion as for other DNA polymerases. It is also able to cleave sugar-phosphate bonds 3' to an intact AP site, acting as an AP lyase.</text>
</comment>
<protein>
    <recommendedName>
        <fullName evidence="5">DNA polymerase beta</fullName>
        <ecNumber evidence="3">2.7.7.7</ecNumber>
        <ecNumber evidence="4">4.2.99.18</ecNumber>
    </recommendedName>
    <alternativeName>
        <fullName evidence="16">5'-deoxyribose-phosphate lyase</fullName>
    </alternativeName>
    <alternativeName>
        <fullName evidence="17">AP lyase</fullName>
    </alternativeName>
</protein>
<evidence type="ECO:0000256" key="17">
    <source>
        <dbReference type="ARBA" id="ARBA00035726"/>
    </source>
</evidence>
<dbReference type="Pfam" id="PF02811">
    <property type="entry name" value="PHP"/>
    <property type="match status" value="1"/>
</dbReference>
<dbReference type="GO" id="GO:0008270">
    <property type="term" value="F:zinc ion binding"/>
    <property type="evidence" value="ECO:0007669"/>
    <property type="project" value="TreeGrafter"/>
</dbReference>
<dbReference type="InterPro" id="IPR010996">
    <property type="entry name" value="HHH_MUS81"/>
</dbReference>
<dbReference type="SUPFAM" id="SSF89550">
    <property type="entry name" value="PHP domain-like"/>
    <property type="match status" value="1"/>
</dbReference>
<dbReference type="GO" id="GO:0003887">
    <property type="term" value="F:DNA-directed DNA polymerase activity"/>
    <property type="evidence" value="ECO:0007669"/>
    <property type="project" value="UniProtKB-KW"/>
</dbReference>
<dbReference type="FunFam" id="3.20.20.140:FF:000047">
    <property type="entry name" value="PHP domain-containing protein"/>
    <property type="match status" value="1"/>
</dbReference>
<evidence type="ECO:0000256" key="2">
    <source>
        <dbReference type="ARBA" id="ARBA00004496"/>
    </source>
</evidence>
<dbReference type="SMART" id="SM00483">
    <property type="entry name" value="POLXc"/>
    <property type="match status" value="1"/>
</dbReference>
<keyword evidence="7" id="KW-0237">DNA synthesis</keyword>